<dbReference type="HOGENOM" id="CLU_010595_0_2_1"/>
<evidence type="ECO:0000313" key="1">
    <source>
        <dbReference type="EMBL" id="KIV82509.1"/>
    </source>
</evidence>
<name>A0A0D1YN37_9EURO</name>
<dbReference type="PANTHER" id="PTHR43591">
    <property type="entry name" value="METHYLTRANSFERASE"/>
    <property type="match status" value="1"/>
</dbReference>
<sequence>MIMTSEKNMEDLNLPNVISIDEAYGRFDTDDDGDRDASSSLSVASSAYTFRMEHGRRYHDYKIGSPFPHDEVSDENDFLLHELCLVLLDDRYYLAPIDETSLHCVVDVGTGLGLWAEGVAERFPDSQVVGIDLTPHPRSIFPNCSYMLSDASEEWVLDDPTMKFDLAHIRSLFGSVPDWAALYKNCFDNMNPGGWIEHLEMEINAQTDDAEVPADSQIKFLSSFAHTHMTVASGRDFGISFGMRKLIEEAGFVDVQEKRLKVPLGPWASDPKLKEVGRLCERFYKTGLQGWLMHVCTRSLGWTSEQVNEACTKAFQELDTRQQHWYWVLVIVIGRKP</sequence>
<dbReference type="SUPFAM" id="SSF53335">
    <property type="entry name" value="S-adenosyl-L-methionine-dependent methyltransferases"/>
    <property type="match status" value="1"/>
</dbReference>
<dbReference type="Proteomes" id="UP000053599">
    <property type="component" value="Unassembled WGS sequence"/>
</dbReference>
<dbReference type="PANTHER" id="PTHR43591:SF105">
    <property type="entry name" value="METHYLTRANSFERASE DOMAIN-CONTAINING PROTEIN-RELATED"/>
    <property type="match status" value="1"/>
</dbReference>
<organism evidence="1 2">
    <name type="scientific">Exophiala sideris</name>
    <dbReference type="NCBI Taxonomy" id="1016849"/>
    <lineage>
        <taxon>Eukaryota</taxon>
        <taxon>Fungi</taxon>
        <taxon>Dikarya</taxon>
        <taxon>Ascomycota</taxon>
        <taxon>Pezizomycotina</taxon>
        <taxon>Eurotiomycetes</taxon>
        <taxon>Chaetothyriomycetidae</taxon>
        <taxon>Chaetothyriales</taxon>
        <taxon>Herpotrichiellaceae</taxon>
        <taxon>Exophiala</taxon>
    </lineage>
</organism>
<proteinExistence type="predicted"/>
<evidence type="ECO:0008006" key="3">
    <source>
        <dbReference type="Google" id="ProtNLM"/>
    </source>
</evidence>
<dbReference type="Pfam" id="PF13489">
    <property type="entry name" value="Methyltransf_23"/>
    <property type="match status" value="1"/>
</dbReference>
<accession>A0A0D1YN37</accession>
<dbReference type="GO" id="GO:0008168">
    <property type="term" value="F:methyltransferase activity"/>
    <property type="evidence" value="ECO:0007669"/>
    <property type="project" value="TreeGrafter"/>
</dbReference>
<evidence type="ECO:0000313" key="2">
    <source>
        <dbReference type="Proteomes" id="UP000053599"/>
    </source>
</evidence>
<protein>
    <recommendedName>
        <fullName evidence="3">Methyltransferase domain-containing protein</fullName>
    </recommendedName>
</protein>
<dbReference type="EMBL" id="KN846952">
    <property type="protein sequence ID" value="KIV82509.1"/>
    <property type="molecule type" value="Genomic_DNA"/>
</dbReference>
<reference evidence="1 2" key="1">
    <citation type="submission" date="2015-01" db="EMBL/GenBank/DDBJ databases">
        <title>The Genome Sequence of Exophiala sideris CBS121828.</title>
        <authorList>
            <consortium name="The Broad Institute Genomics Platform"/>
            <person name="Cuomo C."/>
            <person name="de Hoog S."/>
            <person name="Gorbushina A."/>
            <person name="Stielow B."/>
            <person name="Teixiera M."/>
            <person name="Abouelleil A."/>
            <person name="Chapman S.B."/>
            <person name="Priest M."/>
            <person name="Young S.K."/>
            <person name="Wortman J."/>
            <person name="Nusbaum C."/>
            <person name="Birren B."/>
        </authorList>
    </citation>
    <scope>NUCLEOTIDE SEQUENCE [LARGE SCALE GENOMIC DNA]</scope>
    <source>
        <strain evidence="1 2">CBS 121828</strain>
    </source>
</reference>
<dbReference type="CDD" id="cd02440">
    <property type="entry name" value="AdoMet_MTases"/>
    <property type="match status" value="1"/>
</dbReference>
<dbReference type="OrthoDB" id="2013972at2759"/>
<dbReference type="STRING" id="1016849.A0A0D1YN37"/>
<gene>
    <name evidence="1" type="ORF">PV11_04612</name>
</gene>
<dbReference type="AlphaFoldDB" id="A0A0D1YN37"/>
<dbReference type="InterPro" id="IPR029063">
    <property type="entry name" value="SAM-dependent_MTases_sf"/>
</dbReference>
<dbReference type="Gene3D" id="3.40.50.150">
    <property type="entry name" value="Vaccinia Virus protein VP39"/>
    <property type="match status" value="1"/>
</dbReference>